<feature type="transmembrane region" description="Helical" evidence="1">
    <location>
        <begin position="101"/>
        <end position="129"/>
    </location>
</feature>
<protein>
    <submittedName>
        <fullName evidence="3">ComEC/Rec2-like protein</fullName>
    </submittedName>
</protein>
<evidence type="ECO:0000313" key="4">
    <source>
        <dbReference type="Proteomes" id="UP000028607"/>
    </source>
</evidence>
<organism evidence="3 4">
    <name type="scientific">Thioclava atlantica</name>
    <dbReference type="NCBI Taxonomy" id="1317124"/>
    <lineage>
        <taxon>Bacteria</taxon>
        <taxon>Pseudomonadati</taxon>
        <taxon>Pseudomonadota</taxon>
        <taxon>Alphaproteobacteria</taxon>
        <taxon>Rhodobacterales</taxon>
        <taxon>Paracoccaceae</taxon>
        <taxon>Thioclava</taxon>
    </lineage>
</organism>
<keyword evidence="4" id="KW-1185">Reference proteome</keyword>
<keyword evidence="1" id="KW-1133">Transmembrane helix</keyword>
<dbReference type="STRING" id="1317124.DW2_02575"/>
<reference evidence="3 4" key="2">
    <citation type="journal article" date="2015" name="Antonie Van Leeuwenhoek">
        <title>Thioclava indica sp. nov., isolated from surface seawater of the Indian Ocean.</title>
        <authorList>
            <person name="Liu Y."/>
            <person name="Lai Q."/>
            <person name="Du J."/>
            <person name="Xu H."/>
            <person name="Jiang L."/>
            <person name="Shao Z."/>
        </authorList>
    </citation>
    <scope>NUCLEOTIDE SEQUENCE [LARGE SCALE GENOMIC DNA]</scope>
    <source>
        <strain evidence="3 4">13D2W-2</strain>
    </source>
</reference>
<evidence type="ECO:0000256" key="1">
    <source>
        <dbReference type="SAM" id="Phobius"/>
    </source>
</evidence>
<dbReference type="OrthoDB" id="9790149at2"/>
<dbReference type="eggNOG" id="COG0658">
    <property type="taxonomic scope" value="Bacteria"/>
</dbReference>
<gene>
    <name evidence="3" type="ORF">DW2_02575</name>
</gene>
<proteinExistence type="predicted"/>
<feature type="transmembrane region" description="Helical" evidence="1">
    <location>
        <begin position="47"/>
        <end position="65"/>
    </location>
</feature>
<feature type="non-terminal residue" evidence="3">
    <location>
        <position position="219"/>
    </location>
</feature>
<dbReference type="AlphaFoldDB" id="A0A085U210"/>
<evidence type="ECO:0000259" key="2">
    <source>
        <dbReference type="Pfam" id="PF13567"/>
    </source>
</evidence>
<dbReference type="RefSeq" id="WP_156102856.1">
    <property type="nucleotide sequence ID" value="NZ_AQRC01000001.1"/>
</dbReference>
<name>A0A085U210_9RHOB</name>
<dbReference type="Proteomes" id="UP000028607">
    <property type="component" value="Unassembled WGS sequence"/>
</dbReference>
<comment type="caution">
    <text evidence="3">The sequence shown here is derived from an EMBL/GenBank/DDBJ whole genome shotgun (WGS) entry which is preliminary data.</text>
</comment>
<evidence type="ECO:0000313" key="3">
    <source>
        <dbReference type="EMBL" id="KFE37007.1"/>
    </source>
</evidence>
<dbReference type="InterPro" id="IPR025405">
    <property type="entry name" value="DUF4131"/>
</dbReference>
<reference evidence="4" key="1">
    <citation type="submission" date="2013-04" db="EMBL/GenBank/DDBJ databases">
        <title>Thioclava sp. 13D2W-2 Genome Sequencing.</title>
        <authorList>
            <person name="Lai Q."/>
            <person name="Li G."/>
            <person name="Shao Z."/>
        </authorList>
    </citation>
    <scope>NUCLEOTIDE SEQUENCE [LARGE SCALE GENOMIC DNA]</scope>
    <source>
        <strain evidence="4">13D2W-2</strain>
    </source>
</reference>
<feature type="domain" description="DUF4131" evidence="2">
    <location>
        <begin position="76"/>
        <end position="209"/>
    </location>
</feature>
<dbReference type="EMBL" id="AQRC01000001">
    <property type="protein sequence ID" value="KFE37007.1"/>
    <property type="molecule type" value="Genomic_DNA"/>
</dbReference>
<accession>A0A085U210</accession>
<dbReference type="Pfam" id="PF13567">
    <property type="entry name" value="DUF4131"/>
    <property type="match status" value="1"/>
</dbReference>
<keyword evidence="1" id="KW-0472">Membrane</keyword>
<keyword evidence="1" id="KW-0812">Transmembrane</keyword>
<sequence>MAWNAEHADWPDYAPRARAGRPWRWWHALFGGLDDPLGALVRARSRLFLWMPIALGLGAGAYFSMPVEPRTGSYGLAAALGLSGAGLWARAPLAARFPAAILALAALGFLLAGLRAHLVAAPVLGYRYYGLVEGRIVQIDRSSSDRLRLTLDRLRLERLPQDRWPERVRVTMHGDQEQLQPVPGMRVTMRAHLSPPPPPAAPDGYDFRRAAWFDRLPGG</sequence>